<evidence type="ECO:0008006" key="3">
    <source>
        <dbReference type="Google" id="ProtNLM"/>
    </source>
</evidence>
<name>A0A369B030_9ENTE</name>
<dbReference type="Pfam" id="PF07997">
    <property type="entry name" value="DUF1694"/>
    <property type="match status" value="1"/>
</dbReference>
<evidence type="ECO:0000313" key="2">
    <source>
        <dbReference type="Proteomes" id="UP000288197"/>
    </source>
</evidence>
<reference evidence="1 2" key="1">
    <citation type="submission" date="2017-05" db="EMBL/GenBank/DDBJ databases">
        <title>Vagococcus spp. assemblies.</title>
        <authorList>
            <person name="Gulvik C.A."/>
        </authorList>
    </citation>
    <scope>NUCLEOTIDE SEQUENCE [LARGE SCALE GENOMIC DNA]</scope>
    <source>
        <strain evidence="1 2">NCFB 2497</strain>
    </source>
</reference>
<dbReference type="RefSeq" id="WP_114289117.1">
    <property type="nucleotide sequence ID" value="NZ_CP122523.1"/>
</dbReference>
<dbReference type="OrthoDB" id="95278at2"/>
<comment type="caution">
    <text evidence="1">The sequence shown here is derived from an EMBL/GenBank/DDBJ whole genome shotgun (WGS) entry which is preliminary data.</text>
</comment>
<dbReference type="Proteomes" id="UP000288197">
    <property type="component" value="Unassembled WGS sequence"/>
</dbReference>
<dbReference type="InterPro" id="IPR012543">
    <property type="entry name" value="DUF1694"/>
</dbReference>
<gene>
    <name evidence="1" type="ORF">CBF32_03845</name>
</gene>
<evidence type="ECO:0000313" key="1">
    <source>
        <dbReference type="EMBL" id="RSU03812.1"/>
    </source>
</evidence>
<proteinExistence type="predicted"/>
<dbReference type="InterPro" id="IPR029064">
    <property type="entry name" value="Ribosomal_eL30-like_sf"/>
</dbReference>
<keyword evidence="2" id="KW-1185">Reference proteome</keyword>
<dbReference type="PIRSF" id="PIRSF034303">
    <property type="entry name" value="DUF1694"/>
    <property type="match status" value="1"/>
</dbReference>
<dbReference type="Gene3D" id="3.30.1330.30">
    <property type="match status" value="1"/>
</dbReference>
<dbReference type="GeneID" id="63145919"/>
<organism evidence="1 2">
    <name type="scientific">Vagococcus fluvialis</name>
    <dbReference type="NCBI Taxonomy" id="2738"/>
    <lineage>
        <taxon>Bacteria</taxon>
        <taxon>Bacillati</taxon>
        <taxon>Bacillota</taxon>
        <taxon>Bacilli</taxon>
        <taxon>Lactobacillales</taxon>
        <taxon>Enterococcaceae</taxon>
        <taxon>Vagococcus</taxon>
    </lineage>
</organism>
<dbReference type="SUPFAM" id="SSF160515">
    <property type="entry name" value="YueI-like"/>
    <property type="match status" value="1"/>
</dbReference>
<accession>A0A369B030</accession>
<sequence length="155" mass="17795">MTQKDIQDYLDKGMYGAPQIKPDEVKKYLGTFRERVVFSMTCEEAKGSSHDSFCLDRFKQYVDGTLSINANSPLEIQNHYMKLAQQVGVNFKMVDTELETVEPDDITIVFSVDYAINLEDISVEDMIKKTKQIVSSKTTEDTPKKESLFKRLFKS</sequence>
<dbReference type="AlphaFoldDB" id="A0A369B030"/>
<dbReference type="EMBL" id="NGJX01000003">
    <property type="protein sequence ID" value="RSU03812.1"/>
    <property type="molecule type" value="Genomic_DNA"/>
</dbReference>
<protein>
    <recommendedName>
        <fullName evidence="3">DUF1694 domain-containing protein</fullName>
    </recommendedName>
</protein>